<accession>A0A246JLT1</accession>
<feature type="region of interest" description="Disordered" evidence="1">
    <location>
        <begin position="237"/>
        <end position="260"/>
    </location>
</feature>
<name>A0A246JLT1_9BURK</name>
<keyword evidence="3" id="KW-1185">Reference proteome</keyword>
<gene>
    <name evidence="2" type="ORF">CDN99_03040</name>
</gene>
<reference evidence="2 3" key="1">
    <citation type="journal article" date="2008" name="Int. J. Syst. Evol. Microbiol.">
        <title>Description of Roseateles aquatilis sp. nov. and Roseateles terrae sp. nov., in the class Betaproteobacteria, and emended description of the genus Roseateles.</title>
        <authorList>
            <person name="Gomila M."/>
            <person name="Bowien B."/>
            <person name="Falsen E."/>
            <person name="Moore E.R."/>
            <person name="Lalucat J."/>
        </authorList>
    </citation>
    <scope>NUCLEOTIDE SEQUENCE [LARGE SCALE GENOMIC DNA]</scope>
    <source>
        <strain evidence="2 3">CCUG 48205</strain>
    </source>
</reference>
<protein>
    <submittedName>
        <fullName evidence="2">Uncharacterized protein</fullName>
    </submittedName>
</protein>
<evidence type="ECO:0000256" key="1">
    <source>
        <dbReference type="SAM" id="MobiDB-lite"/>
    </source>
</evidence>
<organism evidence="2 3">
    <name type="scientific">Roseateles aquatilis</name>
    <dbReference type="NCBI Taxonomy" id="431061"/>
    <lineage>
        <taxon>Bacteria</taxon>
        <taxon>Pseudomonadati</taxon>
        <taxon>Pseudomonadota</taxon>
        <taxon>Betaproteobacteria</taxon>
        <taxon>Burkholderiales</taxon>
        <taxon>Sphaerotilaceae</taxon>
        <taxon>Roseateles</taxon>
    </lineage>
</organism>
<evidence type="ECO:0000313" key="2">
    <source>
        <dbReference type="EMBL" id="OWQ93463.1"/>
    </source>
</evidence>
<proteinExistence type="predicted"/>
<dbReference type="Proteomes" id="UP000197468">
    <property type="component" value="Unassembled WGS sequence"/>
</dbReference>
<sequence length="260" mass="28352">MTWVLAAAIAPPAHAQLPVAIESPPKADAAMRMVYGGTTWRDERIAAFFGGRSPALRAEIREVFRARYVERDVDKLMLVYQLTPGPRDQFRCAACVPALGAAVLAADEAGRWKLRARGLLLTQGMPGSGDEDLQLLQIADDRWILRSRRHDDDRGRESRRERLILERDGEVQLAADLGFEDKPGPRACGAGAAPQTSGVSVLSPGLGPRVEVVLRFNEGTCPSPRPVVQRTRMELRDGRFQLAPDPDADDEPGAASAPGR</sequence>
<evidence type="ECO:0000313" key="3">
    <source>
        <dbReference type="Proteomes" id="UP000197468"/>
    </source>
</evidence>
<comment type="caution">
    <text evidence="2">The sequence shown here is derived from an EMBL/GenBank/DDBJ whole genome shotgun (WGS) entry which is preliminary data.</text>
</comment>
<dbReference type="EMBL" id="NIOF01000001">
    <property type="protein sequence ID" value="OWQ93463.1"/>
    <property type="molecule type" value="Genomic_DNA"/>
</dbReference>
<dbReference type="AlphaFoldDB" id="A0A246JLT1"/>